<dbReference type="Gene3D" id="3.10.20.300">
    <property type="entry name" value="mk0293 like domain"/>
    <property type="match status" value="1"/>
</dbReference>
<proteinExistence type="inferred from homology"/>
<evidence type="ECO:0000256" key="1">
    <source>
        <dbReference type="ARBA" id="ARBA00022596"/>
    </source>
</evidence>
<comment type="function">
    <text evidence="3">Involved in the biosynthesis of a nickel-pincer cofactor ((SCS)Ni(II) pincer complex). Binds Ni(2+), and functions in nickel delivery to pyridinium-3,5-bisthiocarboxylic acid mononucleotide (P2TMN), to form the mature cofactor. Is thus probably required for the activation of nickel-pincer cofactor-dependent enzymes.</text>
</comment>
<evidence type="ECO:0000313" key="5">
    <source>
        <dbReference type="Proteomes" id="UP001564657"/>
    </source>
</evidence>
<accession>A0ABV4BRC8</accession>
<evidence type="ECO:0000256" key="2">
    <source>
        <dbReference type="ARBA" id="ARBA00023239"/>
    </source>
</evidence>
<dbReference type="EC" id="4.99.1.12" evidence="3"/>
<dbReference type="InterPro" id="IPR002822">
    <property type="entry name" value="Ni_insertion"/>
</dbReference>
<sequence>MMRILYYDCFSGISGDMNLAALLDLGVDGKYLISELAKLNVEGYDIHINKDIKSGISGTKVDVILEEQNHKKNYDHSCHFNRNLKDVENIINSSNLNSKVKNISLEIFKKVAQAEAKVHNKPLNEIHFHEVGAVDSIVDIVGAAICFDYLSVDKVESSKVEVGKGFVKCAHGILPVPAPATAEILQNVPIKAEVPFEATTPTGAAILSYFSSRYTENKNFKIDKIGYGIGHRDNDDIPNVLRVFLGEVIPEEKYIKYKNFNENKNHRIEYISVNGEKLDEYDFNDKDYKVEDIQVIECNIDDMNPEMYQCIMDMLLQNGASDVYLTPIIMKKERPAVKLTVLYKSKVEEKIRDIILTQTTTLGFRKYRMQRNILNRNFTKVATKYGEVSVKNAYYKGKKIKSKIEYEDCKKLALKNKIGINDVYKEAMIQLLKQ</sequence>
<name>A0ABV4BRC8_9CLOT</name>
<keyword evidence="5" id="KW-1185">Reference proteome</keyword>
<organism evidence="4 5">
    <name type="scientific">Clostridium moutaii</name>
    <dbReference type="NCBI Taxonomy" id="3240932"/>
    <lineage>
        <taxon>Bacteria</taxon>
        <taxon>Bacillati</taxon>
        <taxon>Bacillota</taxon>
        <taxon>Clostridia</taxon>
        <taxon>Eubacteriales</taxon>
        <taxon>Clostridiaceae</taxon>
        <taxon>Clostridium</taxon>
    </lineage>
</organism>
<dbReference type="EMBL" id="JBGEWD010000002">
    <property type="protein sequence ID" value="MEY7999353.1"/>
    <property type="molecule type" value="Genomic_DNA"/>
</dbReference>
<dbReference type="Pfam" id="PF01969">
    <property type="entry name" value="Ni_insertion"/>
    <property type="match status" value="1"/>
</dbReference>
<evidence type="ECO:0000256" key="3">
    <source>
        <dbReference type="HAMAP-Rule" id="MF_01074"/>
    </source>
</evidence>
<dbReference type="GO" id="GO:0016829">
    <property type="term" value="F:lyase activity"/>
    <property type="evidence" value="ECO:0007669"/>
    <property type="project" value="UniProtKB-KW"/>
</dbReference>
<dbReference type="NCBIfam" id="TIGR00299">
    <property type="entry name" value="nickel pincer cofactor biosynthesis protein LarC"/>
    <property type="match status" value="1"/>
</dbReference>
<dbReference type="PANTHER" id="PTHR36566">
    <property type="entry name" value="NICKEL INSERTION PROTEIN-RELATED"/>
    <property type="match status" value="1"/>
</dbReference>
<gene>
    <name evidence="3 4" type="primary">larC</name>
    <name evidence="4" type="ORF">AB8U03_03925</name>
</gene>
<dbReference type="Gene3D" id="3.30.70.1380">
    <property type="entry name" value="Transcriptional regulatory protein pf0864 domain like"/>
    <property type="match status" value="1"/>
</dbReference>
<comment type="catalytic activity">
    <reaction evidence="3">
        <text>Ni(II)-pyridinium-3,5-bisthiocarboxylate mononucleotide = pyridinium-3,5-bisthiocarboxylate mononucleotide + Ni(2+)</text>
        <dbReference type="Rhea" id="RHEA:54784"/>
        <dbReference type="ChEBI" id="CHEBI:49786"/>
        <dbReference type="ChEBI" id="CHEBI:137372"/>
        <dbReference type="ChEBI" id="CHEBI:137373"/>
        <dbReference type="EC" id="4.99.1.12"/>
    </reaction>
</comment>
<evidence type="ECO:0000313" key="4">
    <source>
        <dbReference type="EMBL" id="MEY7999353.1"/>
    </source>
</evidence>
<protein>
    <recommendedName>
        <fullName evidence="3">Pyridinium-3,5-bisthiocarboxylic acid mononucleotide nickel insertion protein</fullName>
        <shortName evidence="3">P2TMN nickel insertion protein</shortName>
        <ecNumber evidence="3">4.99.1.12</ecNumber>
    </recommendedName>
    <alternativeName>
        <fullName evidence="3">Nickel-pincer cofactor biosynthesis protein LarC</fullName>
    </alternativeName>
</protein>
<keyword evidence="1 3" id="KW-0533">Nickel</keyword>
<dbReference type="Proteomes" id="UP001564657">
    <property type="component" value="Unassembled WGS sequence"/>
</dbReference>
<dbReference type="HAMAP" id="MF_01074">
    <property type="entry name" value="LarC"/>
    <property type="match status" value="1"/>
</dbReference>
<keyword evidence="2 3" id="KW-0456">Lyase</keyword>
<reference evidence="4 5" key="1">
    <citation type="submission" date="2024-08" db="EMBL/GenBank/DDBJ databases">
        <title>Clostridium lapicellarii sp. nov., and Clostridium renhuaiense sp. nov., two species isolated from the mud in a fermentation cellar used for producing sauce-flavour Chinese liquors.</title>
        <authorList>
            <person name="Yang F."/>
            <person name="Wang H."/>
            <person name="Chen L.Q."/>
            <person name="Zhou N."/>
            <person name="Lu J.J."/>
            <person name="Pu X.X."/>
            <person name="Wan B."/>
            <person name="Wang L."/>
            <person name="Liu S.J."/>
        </authorList>
    </citation>
    <scope>NUCLEOTIDE SEQUENCE [LARGE SCALE GENOMIC DNA]</scope>
    <source>
        <strain evidence="4 5">MT-5</strain>
    </source>
</reference>
<comment type="caution">
    <text evidence="4">The sequence shown here is derived from an EMBL/GenBank/DDBJ whole genome shotgun (WGS) entry which is preliminary data.</text>
</comment>
<comment type="similarity">
    <text evidence="3">Belongs to the LarC family.</text>
</comment>
<dbReference type="PANTHER" id="PTHR36566:SF1">
    <property type="entry name" value="PYRIDINIUM-3,5-BISTHIOCARBOXYLIC ACID MONONUCLEOTIDE NICKEL INSERTION PROTEIN"/>
    <property type="match status" value="1"/>
</dbReference>